<evidence type="ECO:0000313" key="2">
    <source>
        <dbReference type="EMBL" id="GFS85260.1"/>
    </source>
</evidence>
<gene>
    <name evidence="2" type="ORF">NPIL_447291</name>
</gene>
<dbReference type="AlphaFoldDB" id="A0A8X6MZ75"/>
<dbReference type="EMBL" id="BMAW01003729">
    <property type="protein sequence ID" value="GFS85260.1"/>
    <property type="molecule type" value="Genomic_DNA"/>
</dbReference>
<keyword evidence="3" id="KW-1185">Reference proteome</keyword>
<reference evidence="2" key="1">
    <citation type="submission" date="2020-08" db="EMBL/GenBank/DDBJ databases">
        <title>Multicomponent nature underlies the extraordinary mechanical properties of spider dragline silk.</title>
        <authorList>
            <person name="Kono N."/>
            <person name="Nakamura H."/>
            <person name="Mori M."/>
            <person name="Yoshida Y."/>
            <person name="Ohtoshi R."/>
            <person name="Malay A.D."/>
            <person name="Moran D.A.P."/>
            <person name="Tomita M."/>
            <person name="Numata K."/>
            <person name="Arakawa K."/>
        </authorList>
    </citation>
    <scope>NUCLEOTIDE SEQUENCE</scope>
</reference>
<proteinExistence type="predicted"/>
<protein>
    <submittedName>
        <fullName evidence="2">Uncharacterized protein</fullName>
    </submittedName>
</protein>
<comment type="caution">
    <text evidence="2">The sequence shown here is derived from an EMBL/GenBank/DDBJ whole genome shotgun (WGS) entry which is preliminary data.</text>
</comment>
<evidence type="ECO:0000256" key="1">
    <source>
        <dbReference type="SAM" id="MobiDB-lite"/>
    </source>
</evidence>
<accession>A0A8X6MZ75</accession>
<feature type="non-terminal residue" evidence="2">
    <location>
        <position position="25"/>
    </location>
</feature>
<dbReference type="Proteomes" id="UP000887013">
    <property type="component" value="Unassembled WGS sequence"/>
</dbReference>
<name>A0A8X6MZ75_NEPPI</name>
<organism evidence="2 3">
    <name type="scientific">Nephila pilipes</name>
    <name type="common">Giant wood spider</name>
    <name type="synonym">Nephila maculata</name>
    <dbReference type="NCBI Taxonomy" id="299642"/>
    <lineage>
        <taxon>Eukaryota</taxon>
        <taxon>Metazoa</taxon>
        <taxon>Ecdysozoa</taxon>
        <taxon>Arthropoda</taxon>
        <taxon>Chelicerata</taxon>
        <taxon>Arachnida</taxon>
        <taxon>Araneae</taxon>
        <taxon>Araneomorphae</taxon>
        <taxon>Entelegynae</taxon>
        <taxon>Araneoidea</taxon>
        <taxon>Nephilidae</taxon>
        <taxon>Nephila</taxon>
    </lineage>
</organism>
<sequence>MEVEGQNRGPPQAMVDELFRRSEGG</sequence>
<feature type="region of interest" description="Disordered" evidence="1">
    <location>
        <begin position="1"/>
        <end position="25"/>
    </location>
</feature>
<evidence type="ECO:0000313" key="3">
    <source>
        <dbReference type="Proteomes" id="UP000887013"/>
    </source>
</evidence>